<gene>
    <name evidence="2" type="ORF">Selli1_11240</name>
</gene>
<dbReference type="RefSeq" id="WP_281872460.1">
    <property type="nucleotide sequence ID" value="NZ_BSBO01000009.1"/>
</dbReference>
<accession>A0A9W6C7A2</accession>
<evidence type="ECO:0000313" key="3">
    <source>
        <dbReference type="Proteomes" id="UP001145145"/>
    </source>
</evidence>
<name>A0A9W6C7A2_9FIRM</name>
<reference evidence="2 3" key="1">
    <citation type="journal article" date="2023" name="Int. J. Syst. Evol. Microbiol.">
        <title>Sellimonas catena sp. nov., isolated from human faeces.</title>
        <authorList>
            <person name="Hisatomi A."/>
            <person name="Ohkuma M."/>
            <person name="Sakamoto M."/>
        </authorList>
    </citation>
    <scope>NUCLEOTIDE SEQUENCE [LARGE SCALE GENOMIC DNA]</scope>
    <source>
        <strain evidence="2 3">12EGH17</strain>
    </source>
</reference>
<proteinExistence type="predicted"/>
<feature type="transmembrane region" description="Helical" evidence="1">
    <location>
        <begin position="29"/>
        <end position="50"/>
    </location>
</feature>
<dbReference type="EMBL" id="BSBO01000009">
    <property type="protein sequence ID" value="GLG03950.1"/>
    <property type="molecule type" value="Genomic_DNA"/>
</dbReference>
<evidence type="ECO:0000256" key="1">
    <source>
        <dbReference type="SAM" id="Phobius"/>
    </source>
</evidence>
<protein>
    <submittedName>
        <fullName evidence="2">Uncharacterized protein</fullName>
    </submittedName>
</protein>
<sequence length="251" mass="29812">MEKIEQIFNNTNKILEFIEKGENQSDWTVWLPVIASFITAIIAFLGILYSTRYVKNNIRMDARIEWIQKVRETVARVISLCYLVVYEINEEEVLKNFLKAKEQINLLMLYFGPDEIGNKDFLGLNEQILKKEDNNIGKNDHIVAFLEKLLLDIEKYYQRKHSSRAKMLEIELRCLNKKYDLEDTGERLIDNEGNWVNVKGRPKEYYEEKNKLEKEKSELENPNNILEDIANLREIMRLYLKIEWTVAKEGK</sequence>
<keyword evidence="1" id="KW-1133">Transmembrane helix</keyword>
<dbReference type="AlphaFoldDB" id="A0A9W6C7A2"/>
<keyword evidence="1" id="KW-0812">Transmembrane</keyword>
<keyword evidence="1" id="KW-0472">Membrane</keyword>
<organism evidence="2 3">
    <name type="scientific">Sellimonas catena</name>
    <dbReference type="NCBI Taxonomy" id="2994035"/>
    <lineage>
        <taxon>Bacteria</taxon>
        <taxon>Bacillati</taxon>
        <taxon>Bacillota</taxon>
        <taxon>Clostridia</taxon>
        <taxon>Lachnospirales</taxon>
        <taxon>Lachnospiraceae</taxon>
        <taxon>Sellimonas</taxon>
    </lineage>
</organism>
<dbReference type="Proteomes" id="UP001145145">
    <property type="component" value="Unassembled WGS sequence"/>
</dbReference>
<evidence type="ECO:0000313" key="2">
    <source>
        <dbReference type="EMBL" id="GLG03950.1"/>
    </source>
</evidence>
<comment type="caution">
    <text evidence="2">The sequence shown here is derived from an EMBL/GenBank/DDBJ whole genome shotgun (WGS) entry which is preliminary data.</text>
</comment>
<keyword evidence="3" id="KW-1185">Reference proteome</keyword>